<evidence type="ECO:0000313" key="3">
    <source>
        <dbReference type="Proteomes" id="UP000309174"/>
    </source>
</evidence>
<accession>A0A5C4JH46</accession>
<comment type="caution">
    <text evidence="2">The sequence shown here is derived from an EMBL/GenBank/DDBJ whole genome shotgun (WGS) entry which is preliminary data.</text>
</comment>
<gene>
    <name evidence="2" type="ORF">ETD83_05680</name>
</gene>
<dbReference type="Proteomes" id="UP000309174">
    <property type="component" value="Unassembled WGS sequence"/>
</dbReference>
<dbReference type="RefSeq" id="WP_138643984.1">
    <property type="nucleotide sequence ID" value="NZ_VCKW01000019.1"/>
</dbReference>
<feature type="chain" id="PRO_5038391463" description="Secreted protein" evidence="1">
    <location>
        <begin position="23"/>
        <end position="396"/>
    </location>
</feature>
<dbReference type="EMBL" id="VCKW01000019">
    <property type="protein sequence ID" value="TMR05624.1"/>
    <property type="molecule type" value="Genomic_DNA"/>
</dbReference>
<reference evidence="2 3" key="1">
    <citation type="submission" date="2019-05" db="EMBL/GenBank/DDBJ databases">
        <title>Draft genome sequence of Actinomadura sp. 14C53.</title>
        <authorList>
            <person name="Saricaoglu S."/>
            <person name="Isik K."/>
        </authorList>
    </citation>
    <scope>NUCLEOTIDE SEQUENCE [LARGE SCALE GENOMIC DNA]</scope>
    <source>
        <strain evidence="2 3">14C53</strain>
    </source>
</reference>
<protein>
    <recommendedName>
        <fullName evidence="4">Secreted protein</fullName>
    </recommendedName>
</protein>
<sequence>MVKIKMMAHGLLLPLVAGSTFVTVNTAVRSAAAAEDPKAGDACTAADLGKRHPFIKSAVTDPTITHFKGYYITDGSTGTQSVTMSTQTVIAVEVGNTTQISSGFSIGALFKVEAFVNRTVRKSTATTNAQSQTITWNFLKPGYYGLYQGTSKVTGVYGSLNCGRVDLGGGRFATRWAERPGGTYTTFSTIEEGAVRCEDKVPAGSIMSKAQKVLGCTGAPAQAAPRTPAPAAKAPSGRVAAPAALPPGFTCLAGYYRIATPDRLLFWWNADGTAEFRLHAWAKSTRVQWQVCQGPTTNGMVEHVFLTRQSKKCLTLRAADAPTESAPFFEEACRTVDDGQRFYVYQDVPGSNLVGLQNKMTGFMIGQERITDNETMRQYSTGRPDGTGTYVLEPIP</sequence>
<keyword evidence="1" id="KW-0732">Signal</keyword>
<dbReference type="OrthoDB" id="3661460at2"/>
<evidence type="ECO:0008006" key="4">
    <source>
        <dbReference type="Google" id="ProtNLM"/>
    </source>
</evidence>
<evidence type="ECO:0000313" key="2">
    <source>
        <dbReference type="EMBL" id="TMR05624.1"/>
    </source>
</evidence>
<dbReference type="AlphaFoldDB" id="A0A5C4JH46"/>
<feature type="signal peptide" evidence="1">
    <location>
        <begin position="1"/>
        <end position="22"/>
    </location>
</feature>
<evidence type="ECO:0000256" key="1">
    <source>
        <dbReference type="SAM" id="SignalP"/>
    </source>
</evidence>
<name>A0A5C4JH46_9ACTN</name>
<organism evidence="2 3">
    <name type="scientific">Actinomadura soli</name>
    <dbReference type="NCBI Taxonomy" id="2508997"/>
    <lineage>
        <taxon>Bacteria</taxon>
        <taxon>Bacillati</taxon>
        <taxon>Actinomycetota</taxon>
        <taxon>Actinomycetes</taxon>
        <taxon>Streptosporangiales</taxon>
        <taxon>Thermomonosporaceae</taxon>
        <taxon>Actinomadura</taxon>
    </lineage>
</organism>
<proteinExistence type="predicted"/>
<keyword evidence="3" id="KW-1185">Reference proteome</keyword>